<feature type="compositionally biased region" description="Low complexity" evidence="1">
    <location>
        <begin position="974"/>
        <end position="995"/>
    </location>
</feature>
<keyword evidence="3" id="KW-1185">Reference proteome</keyword>
<accession>A0A6A6HQG9</accession>
<dbReference type="AlphaFoldDB" id="A0A6A6HQG9"/>
<dbReference type="EMBL" id="ML991771">
    <property type="protein sequence ID" value="KAF2240119.1"/>
    <property type="molecule type" value="Genomic_DNA"/>
</dbReference>
<feature type="region of interest" description="Disordered" evidence="1">
    <location>
        <begin position="327"/>
        <end position="377"/>
    </location>
</feature>
<feature type="compositionally biased region" description="Low complexity" evidence="1">
    <location>
        <begin position="903"/>
        <end position="919"/>
    </location>
</feature>
<feature type="region of interest" description="Disordered" evidence="1">
    <location>
        <begin position="896"/>
        <end position="920"/>
    </location>
</feature>
<evidence type="ECO:0000313" key="2">
    <source>
        <dbReference type="EMBL" id="KAF2240119.1"/>
    </source>
</evidence>
<proteinExistence type="predicted"/>
<feature type="region of interest" description="Disordered" evidence="1">
    <location>
        <begin position="449"/>
        <end position="474"/>
    </location>
</feature>
<sequence length="1152" mass="121267">MSSLPANRPVLKGCILMSVFGLFTNPIISIEPPHVNLSKPIAGKENQTYINSLSNIKASGVTQSGQIDTNITHDLRPTYSVYQTQFTESSTKIHQLAATKSLRNHTQDTGYPGILTGSTTNKAGRLIKTGEDPQNLGSMTSAVFDPIGIPPNGKGVSSDPSASTTQLIPESIFSSTNASQHYNSSGTSSSVLSASITESLRDISDAYYSVTSAARNPSSVAPFNKSQVFVTSTMTTQPPGISTAVITSPGLSKNTWITTTDGNGHSTVVPILADCHHCGPTGRGIVIWSLPPLPEVEFNFPKSPKIRLPKFHLPCIKLLGIHVSGSCETPPQKDEPSDEDSPSKTTLPGKTALPPTTEPTLATRPAQAVTSTGSHAQTCTQTTATNCEMQLIYEVNSDGSTTSSSRLEACSPTATCSARVVSETTSTTTSEAVCWTHHTDSFLYSFMTEDGEDEGNADGEDAEDSATGNGGETPEKRFMHARAYQMEKRMGKGHRKGKRGGSRFTRTAFGSGAQICQLTTQLPPAGPQSASVTIGNQPIVTDLEKFNGPVYWYVPSMASAGQGQCETATVRHYPDAAALTAHPVIPGHPSYHLGEDNTNPKRPFVNVDHVYEVKYLGDFFDLMVDSNSFTCAQFNAFFMATDSLNQRGDKSFARLQTLWDQIPSVRDPKFAGTDSVLNMFKGKGLGAHEWKTEFGTDDEALQYLNLVAAAVDMTNIPAIAAQHQLSNQAVYNAFLGIDTLLANPQGCPPAPPQPPHGLNWADAYSSYMSSKISTDNEKVSAVISIMANDKYPNGKTVFTSTTDKQGSLNSIGKGLQAFKAGYPSAKWTFSSALLLDPRPGHPMNIQRRGLVDVAVTCAMTQARTTPINPNSGPITTANSADSADIIKTATLTSRPTTIPRLDSSTNSFSSLASSRTTESPTSLAINSTTIGIIDSLTNALTKPATDSSISSRSSSATGLAISFIDNSISTSIPSVTTSSTASSTTGSTTSPTAESVSGSVISSVTHVDTSLTTGSASVLSTSSSSVSSVSSRTGVSFGSTNIPSSSPITYPAPPLSTLLTSSASVPTFSLPSSCSSTTPMASQDPYAPVSDVCGVSKGGSASDIFTCGANLTLFELFAPGGTPHSTGGAENDREGWETWAGGGCFWFNGKFC</sequence>
<feature type="compositionally biased region" description="Acidic residues" evidence="1">
    <location>
        <begin position="449"/>
        <end position="464"/>
    </location>
</feature>
<gene>
    <name evidence="2" type="ORF">EV356DRAFT_527953</name>
</gene>
<name>A0A6A6HQG9_VIRVR</name>
<evidence type="ECO:0000256" key="1">
    <source>
        <dbReference type="SAM" id="MobiDB-lite"/>
    </source>
</evidence>
<organism evidence="2 3">
    <name type="scientific">Viridothelium virens</name>
    <name type="common">Speckled blister lichen</name>
    <name type="synonym">Trypethelium virens</name>
    <dbReference type="NCBI Taxonomy" id="1048519"/>
    <lineage>
        <taxon>Eukaryota</taxon>
        <taxon>Fungi</taxon>
        <taxon>Dikarya</taxon>
        <taxon>Ascomycota</taxon>
        <taxon>Pezizomycotina</taxon>
        <taxon>Dothideomycetes</taxon>
        <taxon>Dothideomycetes incertae sedis</taxon>
        <taxon>Trypetheliales</taxon>
        <taxon>Trypetheliaceae</taxon>
        <taxon>Viridothelium</taxon>
    </lineage>
</organism>
<dbReference type="OrthoDB" id="3257981at2759"/>
<dbReference type="Proteomes" id="UP000800092">
    <property type="component" value="Unassembled WGS sequence"/>
</dbReference>
<feature type="region of interest" description="Disordered" evidence="1">
    <location>
        <begin position="974"/>
        <end position="999"/>
    </location>
</feature>
<evidence type="ECO:0000313" key="3">
    <source>
        <dbReference type="Proteomes" id="UP000800092"/>
    </source>
</evidence>
<protein>
    <submittedName>
        <fullName evidence="2">Uncharacterized protein</fullName>
    </submittedName>
</protein>
<reference evidence="2" key="1">
    <citation type="journal article" date="2020" name="Stud. Mycol.">
        <title>101 Dothideomycetes genomes: a test case for predicting lifestyles and emergence of pathogens.</title>
        <authorList>
            <person name="Haridas S."/>
            <person name="Albert R."/>
            <person name="Binder M."/>
            <person name="Bloem J."/>
            <person name="Labutti K."/>
            <person name="Salamov A."/>
            <person name="Andreopoulos B."/>
            <person name="Baker S."/>
            <person name="Barry K."/>
            <person name="Bills G."/>
            <person name="Bluhm B."/>
            <person name="Cannon C."/>
            <person name="Castanera R."/>
            <person name="Culley D."/>
            <person name="Daum C."/>
            <person name="Ezra D."/>
            <person name="Gonzalez J."/>
            <person name="Henrissat B."/>
            <person name="Kuo A."/>
            <person name="Liang C."/>
            <person name="Lipzen A."/>
            <person name="Lutzoni F."/>
            <person name="Magnuson J."/>
            <person name="Mondo S."/>
            <person name="Nolan M."/>
            <person name="Ohm R."/>
            <person name="Pangilinan J."/>
            <person name="Park H.-J."/>
            <person name="Ramirez L."/>
            <person name="Alfaro M."/>
            <person name="Sun H."/>
            <person name="Tritt A."/>
            <person name="Yoshinaga Y."/>
            <person name="Zwiers L.-H."/>
            <person name="Turgeon B."/>
            <person name="Goodwin S."/>
            <person name="Spatafora J."/>
            <person name="Crous P."/>
            <person name="Grigoriev I."/>
        </authorList>
    </citation>
    <scope>NUCLEOTIDE SEQUENCE</scope>
    <source>
        <strain evidence="2">Tuck. ex Michener</strain>
    </source>
</reference>
<feature type="compositionally biased region" description="Low complexity" evidence="1">
    <location>
        <begin position="351"/>
        <end position="366"/>
    </location>
</feature>